<keyword evidence="1" id="KW-0328">Glycosyltransferase</keyword>
<dbReference type="KEGG" id="gfl:GRFL_1772"/>
<dbReference type="InterPro" id="IPR029044">
    <property type="entry name" value="Nucleotide-diphossugar_trans"/>
</dbReference>
<dbReference type="EMBL" id="CP016359">
    <property type="protein sequence ID" value="APU68496.1"/>
    <property type="molecule type" value="Genomic_DNA"/>
</dbReference>
<dbReference type="Proteomes" id="UP000186230">
    <property type="component" value="Chromosome"/>
</dbReference>
<dbReference type="SUPFAM" id="SSF53448">
    <property type="entry name" value="Nucleotide-diphospho-sugar transferases"/>
    <property type="match status" value="1"/>
</dbReference>
<accession>A0A1L7I4I0</accession>
<proteinExistence type="predicted"/>
<organism evidence="1 2">
    <name type="scientific">Christiangramia flava JLT2011</name>
    <dbReference type="NCBI Taxonomy" id="1229726"/>
    <lineage>
        <taxon>Bacteria</taxon>
        <taxon>Pseudomonadati</taxon>
        <taxon>Bacteroidota</taxon>
        <taxon>Flavobacteriia</taxon>
        <taxon>Flavobacteriales</taxon>
        <taxon>Flavobacteriaceae</taxon>
        <taxon>Christiangramia</taxon>
    </lineage>
</organism>
<dbReference type="PANTHER" id="PTHR36529:SF1">
    <property type="entry name" value="GLYCOSYLTRANSFERASE"/>
    <property type="match status" value="1"/>
</dbReference>
<dbReference type="RefSeq" id="WP_083644260.1">
    <property type="nucleotide sequence ID" value="NZ_AMRU01000001.1"/>
</dbReference>
<reference evidence="1 2" key="1">
    <citation type="submission" date="2016-07" db="EMBL/GenBank/DDBJ databases">
        <title>Multi-omics approach to identify versatile polysaccharide utilization systems of a marine flavobacterium Gramella flava.</title>
        <authorList>
            <person name="Tang K."/>
        </authorList>
    </citation>
    <scope>NUCLEOTIDE SEQUENCE [LARGE SCALE GENOMIC DNA]</scope>
    <source>
        <strain evidence="1 2">JLT2011</strain>
    </source>
</reference>
<protein>
    <submittedName>
        <fullName evidence="1">Glycosyltransferase</fullName>
        <ecNumber evidence="1">2.4.1.-</ecNumber>
    </submittedName>
</protein>
<dbReference type="PANTHER" id="PTHR36529">
    <property type="entry name" value="SLL1095 PROTEIN"/>
    <property type="match status" value="1"/>
</dbReference>
<dbReference type="EC" id="2.4.1.-" evidence="1"/>
<dbReference type="GO" id="GO:0016757">
    <property type="term" value="F:glycosyltransferase activity"/>
    <property type="evidence" value="ECO:0007669"/>
    <property type="project" value="UniProtKB-KW"/>
</dbReference>
<dbReference type="InterPro" id="IPR018641">
    <property type="entry name" value="Trfase_1_rSAM/seldom-assoc"/>
</dbReference>
<keyword evidence="1" id="KW-0808">Transferase</keyword>
<dbReference type="Gene3D" id="3.90.550.10">
    <property type="entry name" value="Spore Coat Polysaccharide Biosynthesis Protein SpsA, Chain A"/>
    <property type="match status" value="1"/>
</dbReference>
<gene>
    <name evidence="1" type="ORF">GRFL_1772</name>
</gene>
<keyword evidence="2" id="KW-1185">Reference proteome</keyword>
<name>A0A1L7I4I0_9FLAO</name>
<dbReference type="OrthoDB" id="9798250at2"/>
<evidence type="ECO:0000313" key="1">
    <source>
        <dbReference type="EMBL" id="APU68496.1"/>
    </source>
</evidence>
<dbReference type="NCBIfam" id="TIGR04282">
    <property type="entry name" value="glyco_like_cofC"/>
    <property type="match status" value="1"/>
</dbReference>
<dbReference type="AlphaFoldDB" id="A0A1L7I4I0"/>
<dbReference type="Pfam" id="PF09837">
    <property type="entry name" value="DUF2064"/>
    <property type="match status" value="1"/>
</dbReference>
<evidence type="ECO:0000313" key="2">
    <source>
        <dbReference type="Proteomes" id="UP000186230"/>
    </source>
</evidence>
<sequence>MTSEQSEKNLLLIFTKNPVAGKVKTRLAKDVGDKKALEIYQFLLDHSVKFTSKVVATRQVWYSDEINNSDIWDNDLFQKKEQLSSPDLGERMQHAFENGFSEGFERILIIGTDLYDISEEDIRLAFESLNNHDFVIGPATDGGYYLLGMKSLNSEIFKNKNWGTNTVLENTLQDLQEYQLKLMEPRNDVDYLDDIRDHPAFQKFIEL</sequence>
<dbReference type="STRING" id="1229726.GRFL_1772"/>